<reference evidence="1 2" key="1">
    <citation type="submission" date="2017-09" db="EMBL/GenBank/DDBJ databases">
        <title>Comparative genomics of rhizobia isolated from Phaseolus vulgaris in China.</title>
        <authorList>
            <person name="Tong W."/>
        </authorList>
    </citation>
    <scope>NUCLEOTIDE SEQUENCE [LARGE SCALE GENOMIC DNA]</scope>
    <source>
        <strain evidence="1 2">PCH1</strain>
    </source>
</reference>
<dbReference type="Proteomes" id="UP000220353">
    <property type="component" value="Unassembled WGS sequence"/>
</dbReference>
<sequence>MALEKIIAALENLEGPDRQIDQSIALQVGYTLSINPALLPGERERKNWWFGSPPKEVRLPKFTESIESAIDLAKLVGVEYDSDDAVAICLSSLKELQRRASC</sequence>
<dbReference type="EMBL" id="NWTC01000009">
    <property type="protein sequence ID" value="PDT47339.1"/>
    <property type="molecule type" value="Genomic_DNA"/>
</dbReference>
<accession>A0A2A6LYX9</accession>
<protein>
    <submittedName>
        <fullName evidence="1">Uncharacterized protein</fullName>
    </submittedName>
</protein>
<comment type="caution">
    <text evidence="1">The sequence shown here is derived from an EMBL/GenBank/DDBJ whole genome shotgun (WGS) entry which is preliminary data.</text>
</comment>
<name>A0A2A6LYX9_RHIFR</name>
<proteinExistence type="predicted"/>
<evidence type="ECO:0000313" key="2">
    <source>
        <dbReference type="Proteomes" id="UP000220353"/>
    </source>
</evidence>
<organism evidence="1 2">
    <name type="scientific">Rhizobium fredii</name>
    <name type="common">Sinorhizobium fredii</name>
    <dbReference type="NCBI Taxonomy" id="380"/>
    <lineage>
        <taxon>Bacteria</taxon>
        <taxon>Pseudomonadati</taxon>
        <taxon>Pseudomonadota</taxon>
        <taxon>Alphaproteobacteria</taxon>
        <taxon>Hyphomicrobiales</taxon>
        <taxon>Rhizobiaceae</taxon>
        <taxon>Sinorhizobium/Ensifer group</taxon>
        <taxon>Sinorhizobium</taxon>
    </lineage>
</organism>
<dbReference type="RefSeq" id="WP_097586946.1">
    <property type="nucleotide sequence ID" value="NZ_NWTC01000009.1"/>
</dbReference>
<gene>
    <name evidence="1" type="ORF">CO661_14245</name>
</gene>
<evidence type="ECO:0000313" key="1">
    <source>
        <dbReference type="EMBL" id="PDT47339.1"/>
    </source>
</evidence>
<dbReference type="AlphaFoldDB" id="A0A2A6LYX9"/>